<evidence type="ECO:0000256" key="1">
    <source>
        <dbReference type="SAM" id="Phobius"/>
    </source>
</evidence>
<evidence type="ECO:0000313" key="3">
    <source>
        <dbReference type="Proteomes" id="UP000198828"/>
    </source>
</evidence>
<feature type="transmembrane region" description="Helical" evidence="1">
    <location>
        <begin position="7"/>
        <end position="29"/>
    </location>
</feature>
<dbReference type="OrthoDB" id="1707256at2"/>
<gene>
    <name evidence="2" type="ORF">SAMN05660923_02571</name>
</gene>
<keyword evidence="1" id="KW-0812">Transmembrane</keyword>
<organism evidence="2 3">
    <name type="scientific">Tepidimicrobium xylanilyticum</name>
    <dbReference type="NCBI Taxonomy" id="1123352"/>
    <lineage>
        <taxon>Bacteria</taxon>
        <taxon>Bacillati</taxon>
        <taxon>Bacillota</taxon>
        <taxon>Tissierellia</taxon>
        <taxon>Tissierellales</taxon>
        <taxon>Tepidimicrobiaceae</taxon>
        <taxon>Tepidimicrobium</taxon>
    </lineage>
</organism>
<dbReference type="Proteomes" id="UP000198828">
    <property type="component" value="Unassembled WGS sequence"/>
</dbReference>
<dbReference type="AlphaFoldDB" id="A0A1H3CWJ0"/>
<accession>A0A1H3CWJ0</accession>
<protein>
    <submittedName>
        <fullName evidence="2">Uncharacterized protein</fullName>
    </submittedName>
</protein>
<evidence type="ECO:0000313" key="2">
    <source>
        <dbReference type="EMBL" id="SDX58573.1"/>
    </source>
</evidence>
<dbReference type="RefSeq" id="WP_093754323.1">
    <property type="nucleotide sequence ID" value="NZ_BSYN01000009.1"/>
</dbReference>
<reference evidence="2 3" key="1">
    <citation type="submission" date="2016-10" db="EMBL/GenBank/DDBJ databases">
        <authorList>
            <person name="de Groot N.N."/>
        </authorList>
    </citation>
    <scope>NUCLEOTIDE SEQUENCE [LARGE SCALE GENOMIC DNA]</scope>
    <source>
        <strain evidence="2 3">DSM 23310</strain>
    </source>
</reference>
<name>A0A1H3CWJ0_9FIRM</name>
<dbReference type="EMBL" id="FNNG01000013">
    <property type="protein sequence ID" value="SDX58573.1"/>
    <property type="molecule type" value="Genomic_DNA"/>
</dbReference>
<keyword evidence="1" id="KW-0472">Membrane</keyword>
<keyword evidence="1" id="KW-1133">Transmembrane helix</keyword>
<proteinExistence type="predicted"/>
<sequence length="148" mass="16630">MKPNFNFIGNILIILSIISFLTLLTVQFFNYNDHMATNYIGSKNNTFSLLSASVDSLNNGVIVLKNMTPEYNDVSVLINGEYAGDFTDKDEISIQVYQNDIVEIDGTRYDKKLKIKVVGISNNIDEPQLETTITTSQSIEILAKVRLK</sequence>
<keyword evidence="3" id="KW-1185">Reference proteome</keyword>